<dbReference type="AlphaFoldDB" id="A0A6S7FTS8"/>
<protein>
    <submittedName>
        <fullName evidence="1">Uncharacterized protein</fullName>
    </submittedName>
</protein>
<gene>
    <name evidence="1" type="ORF">PACLA_8A032012</name>
</gene>
<sequence length="170" mass="19608">MHQRSCRVIMGLNKELLENVFEQDESNNNCAGDLDDIDITSVYNTNQEEEYPELKKGINLPKTNSEWLTTNEHFKFSLMSDPPITSDDLNTLIKLLNDTIYTYFAGNFGFLERLPDKLLNDKYKNHSVKDLKKALKLLKLSNSDLAEIKYASRLVRNKLKSNTSNDNMII</sequence>
<dbReference type="Proteomes" id="UP001152795">
    <property type="component" value="Unassembled WGS sequence"/>
</dbReference>
<comment type="caution">
    <text evidence="1">The sequence shown here is derived from an EMBL/GenBank/DDBJ whole genome shotgun (WGS) entry which is preliminary data.</text>
</comment>
<dbReference type="EMBL" id="CACRXK020000206">
    <property type="protein sequence ID" value="CAB3979529.1"/>
    <property type="molecule type" value="Genomic_DNA"/>
</dbReference>
<accession>A0A6S7FTS8</accession>
<proteinExistence type="predicted"/>
<keyword evidence="2" id="KW-1185">Reference proteome</keyword>
<reference evidence="1" key="1">
    <citation type="submission" date="2020-04" db="EMBL/GenBank/DDBJ databases">
        <authorList>
            <person name="Alioto T."/>
            <person name="Alioto T."/>
            <person name="Gomez Garrido J."/>
        </authorList>
    </citation>
    <scope>NUCLEOTIDE SEQUENCE</scope>
    <source>
        <strain evidence="1">A484AB</strain>
    </source>
</reference>
<evidence type="ECO:0000313" key="1">
    <source>
        <dbReference type="EMBL" id="CAB3979529.1"/>
    </source>
</evidence>
<evidence type="ECO:0000313" key="2">
    <source>
        <dbReference type="Proteomes" id="UP001152795"/>
    </source>
</evidence>
<dbReference type="OrthoDB" id="416119at2759"/>
<name>A0A6S7FTS8_PARCT</name>
<organism evidence="1 2">
    <name type="scientific">Paramuricea clavata</name>
    <name type="common">Red gorgonian</name>
    <name type="synonym">Violescent sea-whip</name>
    <dbReference type="NCBI Taxonomy" id="317549"/>
    <lineage>
        <taxon>Eukaryota</taxon>
        <taxon>Metazoa</taxon>
        <taxon>Cnidaria</taxon>
        <taxon>Anthozoa</taxon>
        <taxon>Octocorallia</taxon>
        <taxon>Malacalcyonacea</taxon>
        <taxon>Plexauridae</taxon>
        <taxon>Paramuricea</taxon>
    </lineage>
</organism>